<feature type="transmembrane region" description="Helical" evidence="1">
    <location>
        <begin position="63"/>
        <end position="84"/>
    </location>
</feature>
<proteinExistence type="predicted"/>
<evidence type="ECO:0000259" key="2">
    <source>
        <dbReference type="Pfam" id="PF05569"/>
    </source>
</evidence>
<feature type="transmembrane region" description="Helical" evidence="1">
    <location>
        <begin position="167"/>
        <end position="186"/>
    </location>
</feature>
<evidence type="ECO:0000313" key="4">
    <source>
        <dbReference type="Proteomes" id="UP000228920"/>
    </source>
</evidence>
<gene>
    <name evidence="3" type="ORF">COY32_02195</name>
</gene>
<name>A0A2M7TK88_UNCKA</name>
<evidence type="ECO:0000313" key="3">
    <source>
        <dbReference type="EMBL" id="PIZ47116.1"/>
    </source>
</evidence>
<dbReference type="EMBL" id="PFNL01000064">
    <property type="protein sequence ID" value="PIZ47116.1"/>
    <property type="molecule type" value="Genomic_DNA"/>
</dbReference>
<dbReference type="InterPro" id="IPR052173">
    <property type="entry name" value="Beta-lactam_resp_regulator"/>
</dbReference>
<evidence type="ECO:0000256" key="1">
    <source>
        <dbReference type="SAM" id="Phobius"/>
    </source>
</evidence>
<organism evidence="3 4">
    <name type="scientific">candidate division WWE3 bacterium CG_4_10_14_0_2_um_filter_41_14</name>
    <dbReference type="NCBI Taxonomy" id="1975072"/>
    <lineage>
        <taxon>Bacteria</taxon>
        <taxon>Katanobacteria</taxon>
    </lineage>
</organism>
<feature type="transmembrane region" description="Helical" evidence="1">
    <location>
        <begin position="7"/>
        <end position="27"/>
    </location>
</feature>
<accession>A0A2M7TK88</accession>
<reference evidence="4" key="1">
    <citation type="submission" date="2017-09" db="EMBL/GenBank/DDBJ databases">
        <title>Depth-based differentiation of microbial function through sediment-hosted aquifers and enrichment of novel symbionts in the deep terrestrial subsurface.</title>
        <authorList>
            <person name="Probst A.J."/>
            <person name="Ladd B."/>
            <person name="Jarett J.K."/>
            <person name="Geller-Mcgrath D.E."/>
            <person name="Sieber C.M.K."/>
            <person name="Emerson J.B."/>
            <person name="Anantharaman K."/>
            <person name="Thomas B.C."/>
            <person name="Malmstrom R."/>
            <person name="Stieglmeier M."/>
            <person name="Klingl A."/>
            <person name="Woyke T."/>
            <person name="Ryan C.M."/>
            <person name="Banfield J.F."/>
        </authorList>
    </citation>
    <scope>NUCLEOTIDE SEQUENCE [LARGE SCALE GENOMIC DNA]</scope>
</reference>
<sequence length="329" mass="36784">MKNRHALPITFVAISSLVFILGTYLLMTKTTLHPQLFITACGEVLRNIQKHIHFNPDGVLSSLILLVTAIGVSLALFQLVKFIVSHRRLHQFQTEEALPNNLKKIIDKYDLPYNSIEVVKNNKLTAYTIGLFKSKIVVSAALIAKLSQEQLEAVVLHELYHIRNRHLLGLLLSKLVSSFFFFIPLVEYLARQLKTEFELAADAFVVEKQKTKDHLCDSLALNLQYAGGVIPHFATSPIEKRVESLVSNKYSLERISLKQLSISLLSLGLMLGVAVIQPSQVVADFTLESNAICQVGEECLTTDCTNNKSHKTHNFTPLVPASFLLSSTY</sequence>
<dbReference type="AlphaFoldDB" id="A0A2M7TK88"/>
<comment type="caution">
    <text evidence="3">The sequence shown here is derived from an EMBL/GenBank/DDBJ whole genome shotgun (WGS) entry which is preliminary data.</text>
</comment>
<dbReference type="PANTHER" id="PTHR34978">
    <property type="entry name" value="POSSIBLE SENSOR-TRANSDUCER PROTEIN BLAR"/>
    <property type="match status" value="1"/>
</dbReference>
<dbReference type="Proteomes" id="UP000228920">
    <property type="component" value="Unassembled WGS sequence"/>
</dbReference>
<dbReference type="CDD" id="cd07326">
    <property type="entry name" value="M56_BlaR1_MecR1_like"/>
    <property type="match status" value="1"/>
</dbReference>
<keyword evidence="1" id="KW-0812">Transmembrane</keyword>
<dbReference type="Pfam" id="PF05569">
    <property type="entry name" value="Peptidase_M56"/>
    <property type="match status" value="1"/>
</dbReference>
<dbReference type="PANTHER" id="PTHR34978:SF3">
    <property type="entry name" value="SLR0241 PROTEIN"/>
    <property type="match status" value="1"/>
</dbReference>
<keyword evidence="1" id="KW-0472">Membrane</keyword>
<dbReference type="Gene3D" id="3.30.2010.10">
    <property type="entry name" value="Metalloproteases ('zincins'), catalytic domain"/>
    <property type="match status" value="1"/>
</dbReference>
<feature type="domain" description="Peptidase M56" evidence="2">
    <location>
        <begin position="53"/>
        <end position="242"/>
    </location>
</feature>
<protein>
    <recommendedName>
        <fullName evidence="2">Peptidase M56 domain-containing protein</fullName>
    </recommendedName>
</protein>
<dbReference type="InterPro" id="IPR008756">
    <property type="entry name" value="Peptidase_M56"/>
</dbReference>
<keyword evidence="1" id="KW-1133">Transmembrane helix</keyword>